<evidence type="ECO:0000256" key="2">
    <source>
        <dbReference type="ARBA" id="ARBA00022679"/>
    </source>
</evidence>
<dbReference type="InterPro" id="IPR002516">
    <property type="entry name" value="Glyco_trans_11"/>
</dbReference>
<dbReference type="EMBL" id="JAMZEL010000001">
    <property type="protein sequence ID" value="MCP1381208.1"/>
    <property type="molecule type" value="Genomic_DNA"/>
</dbReference>
<dbReference type="CDD" id="cd11301">
    <property type="entry name" value="Fut1_Fut2_like"/>
    <property type="match status" value="1"/>
</dbReference>
<proteinExistence type="predicted"/>
<comment type="caution">
    <text evidence="3">The sequence shown here is derived from an EMBL/GenBank/DDBJ whole genome shotgun (WGS) entry which is preliminary data.</text>
</comment>
<evidence type="ECO:0000313" key="3">
    <source>
        <dbReference type="EMBL" id="MCP1381208.1"/>
    </source>
</evidence>
<keyword evidence="4" id="KW-1185">Reference proteome</keyword>
<dbReference type="Pfam" id="PF01531">
    <property type="entry name" value="Glyco_transf_11"/>
    <property type="match status" value="1"/>
</dbReference>
<dbReference type="RefSeq" id="WP_253524535.1">
    <property type="nucleotide sequence ID" value="NZ_JAMZEL010000001.1"/>
</dbReference>
<keyword evidence="1" id="KW-0328">Glycosyltransferase</keyword>
<dbReference type="Gene3D" id="3.40.50.11350">
    <property type="match status" value="1"/>
</dbReference>
<name>A0ABT1FKA7_9BACT</name>
<dbReference type="PANTHER" id="PTHR11927:SF9">
    <property type="entry name" value="L-FUCOSYLTRANSFERASE"/>
    <property type="match status" value="1"/>
</dbReference>
<reference evidence="3 4" key="1">
    <citation type="submission" date="2022-06" db="EMBL/GenBank/DDBJ databases">
        <title>Runella sp. S5 genome sequencing.</title>
        <authorList>
            <person name="Park S."/>
        </authorList>
    </citation>
    <scope>NUCLEOTIDE SEQUENCE [LARGE SCALE GENOMIC DNA]</scope>
    <source>
        <strain evidence="3 4">S5</strain>
    </source>
</reference>
<dbReference type="PANTHER" id="PTHR11927">
    <property type="entry name" value="GALACTOSIDE 2-L-FUCOSYLTRANSFERASE"/>
    <property type="match status" value="1"/>
</dbReference>
<keyword evidence="2" id="KW-0808">Transferase</keyword>
<evidence type="ECO:0000313" key="4">
    <source>
        <dbReference type="Proteomes" id="UP001204772"/>
    </source>
</evidence>
<accession>A0ABT1FKA7</accession>
<sequence>MIVSIVELNGGLGNQMFIYAFYYALSKKASFWLTEIDVEASYTHHNGYELSSIFKKIPPIKKKYQRRIKKVHTTYLTKYIFRTVKENKSGIFQAVYSHCFPFIVYKGFWQSELYFKEYTSDIRNIFQFQFDYLNTKTKIIFDTITNCQSVSVHIRKGDYSFNEELNGACTLEYYINAIKIVEKKLENPVYFVFSDDLEWVKNNFVFINYYLIDWNKDTDSWQDMFLMSTCKHNIIANSTFSWWGAWLNKYEQKIVIAPKRWFKTWDAKDIVPQNWIKI</sequence>
<dbReference type="Proteomes" id="UP001204772">
    <property type="component" value="Unassembled WGS sequence"/>
</dbReference>
<gene>
    <name evidence="3" type="ORF">NCI00_02180</name>
</gene>
<protein>
    <submittedName>
        <fullName evidence="3">Alpha-1,2-fucosyltransferase</fullName>
    </submittedName>
</protein>
<organism evidence="3 4">
    <name type="scientific">Runella salmonicolor</name>
    <dbReference type="NCBI Taxonomy" id="2950278"/>
    <lineage>
        <taxon>Bacteria</taxon>
        <taxon>Pseudomonadati</taxon>
        <taxon>Bacteroidota</taxon>
        <taxon>Cytophagia</taxon>
        <taxon>Cytophagales</taxon>
        <taxon>Spirosomataceae</taxon>
        <taxon>Runella</taxon>
    </lineage>
</organism>
<evidence type="ECO:0000256" key="1">
    <source>
        <dbReference type="ARBA" id="ARBA00022676"/>
    </source>
</evidence>